<dbReference type="EnsemblMetazoa" id="PPA30141.1">
    <property type="protein sequence ID" value="PPA30141.1"/>
    <property type="gene ID" value="WBGene00203009"/>
</dbReference>
<reference evidence="1" key="2">
    <citation type="submission" date="2022-06" db="UniProtKB">
        <authorList>
            <consortium name="EnsemblMetazoa"/>
        </authorList>
    </citation>
    <scope>IDENTIFICATION</scope>
    <source>
        <strain evidence="1">PS312</strain>
    </source>
</reference>
<evidence type="ECO:0000313" key="2">
    <source>
        <dbReference type="Proteomes" id="UP000005239"/>
    </source>
</evidence>
<sequence>MFLNASSSSSSLHSLSQQQFQVHTLNIKVKEHLRFRRLRMNRQPNVQFTIKNGKPEPIPINNITIPTTSNSTNPKDDSSPLMSILPLSGLLIMLILFICYLLPYVSFRNRGSCCGRCCCCRHRSSRSANLTVSNNISTTTDTSASNDRGSRFSWIFEQLRWIRRERNNVQTFTRTRESSVRFSSRLKKITYSANGDTHFQEIRCLDGDDIAEEVSIHVAESENDDQDTTVYGDLGRPKTFSDASACSYEIPEVIVHRAPLSDSSAHLHPYRTMSTKSHESRKKIVRPLSYTLSAGIDPPAVTVDARSAWSDPNLAASMV</sequence>
<name>A0A2A6BXP4_PRIPA</name>
<evidence type="ECO:0000313" key="1">
    <source>
        <dbReference type="EnsemblMetazoa" id="PPA30141.1"/>
    </source>
</evidence>
<keyword evidence="2" id="KW-1185">Reference proteome</keyword>
<proteinExistence type="predicted"/>
<dbReference type="Proteomes" id="UP000005239">
    <property type="component" value="Unassembled WGS sequence"/>
</dbReference>
<accession>A0A8R1UHT4</accession>
<protein>
    <submittedName>
        <fullName evidence="1">Uncharacterized protein</fullName>
    </submittedName>
</protein>
<dbReference type="AlphaFoldDB" id="A0A2A6BXP4"/>
<organism evidence="1 2">
    <name type="scientific">Pristionchus pacificus</name>
    <name type="common">Parasitic nematode worm</name>
    <dbReference type="NCBI Taxonomy" id="54126"/>
    <lineage>
        <taxon>Eukaryota</taxon>
        <taxon>Metazoa</taxon>
        <taxon>Ecdysozoa</taxon>
        <taxon>Nematoda</taxon>
        <taxon>Chromadorea</taxon>
        <taxon>Rhabditida</taxon>
        <taxon>Rhabditina</taxon>
        <taxon>Diplogasteromorpha</taxon>
        <taxon>Diplogasteroidea</taxon>
        <taxon>Neodiplogasteridae</taxon>
        <taxon>Pristionchus</taxon>
    </lineage>
</organism>
<gene>
    <name evidence="1" type="primary">WBGene00203009</name>
</gene>
<reference evidence="2" key="1">
    <citation type="journal article" date="2008" name="Nat. Genet.">
        <title>The Pristionchus pacificus genome provides a unique perspective on nematode lifestyle and parasitism.</title>
        <authorList>
            <person name="Dieterich C."/>
            <person name="Clifton S.W."/>
            <person name="Schuster L.N."/>
            <person name="Chinwalla A."/>
            <person name="Delehaunty K."/>
            <person name="Dinkelacker I."/>
            <person name="Fulton L."/>
            <person name="Fulton R."/>
            <person name="Godfrey J."/>
            <person name="Minx P."/>
            <person name="Mitreva M."/>
            <person name="Roeseler W."/>
            <person name="Tian H."/>
            <person name="Witte H."/>
            <person name="Yang S.P."/>
            <person name="Wilson R.K."/>
            <person name="Sommer R.J."/>
        </authorList>
    </citation>
    <scope>NUCLEOTIDE SEQUENCE [LARGE SCALE GENOMIC DNA]</scope>
    <source>
        <strain evidence="2">PS312</strain>
    </source>
</reference>
<accession>A0A2A6BXP4</accession>